<dbReference type="InterPro" id="IPR011032">
    <property type="entry name" value="GroES-like_sf"/>
</dbReference>
<dbReference type="PANTHER" id="PTHR11695">
    <property type="entry name" value="ALCOHOL DEHYDROGENASE RELATED"/>
    <property type="match status" value="1"/>
</dbReference>
<dbReference type="EMBL" id="KI912115">
    <property type="protein sequence ID" value="ETS77633.1"/>
    <property type="molecule type" value="Genomic_DNA"/>
</dbReference>
<evidence type="ECO:0000256" key="1">
    <source>
        <dbReference type="SAM" id="MobiDB-lite"/>
    </source>
</evidence>
<dbReference type="Proteomes" id="UP000030651">
    <property type="component" value="Unassembled WGS sequence"/>
</dbReference>
<dbReference type="InterPro" id="IPR036291">
    <property type="entry name" value="NAD(P)-bd_dom_sf"/>
</dbReference>
<dbReference type="OMA" id="GPLTYFT"/>
<dbReference type="InterPro" id="IPR050700">
    <property type="entry name" value="YIM1/Zinc_Alcohol_DH_Fams"/>
</dbReference>
<dbReference type="FunCoup" id="W3WUT1">
    <property type="interactions" value="155"/>
</dbReference>
<dbReference type="GO" id="GO:0016491">
    <property type="term" value="F:oxidoreductase activity"/>
    <property type="evidence" value="ECO:0007669"/>
    <property type="project" value="InterPro"/>
</dbReference>
<dbReference type="PANTHER" id="PTHR11695:SF648">
    <property type="entry name" value="ZINC-BINDING OXIDOREDUCTASE"/>
    <property type="match status" value="1"/>
</dbReference>
<evidence type="ECO:0000259" key="2">
    <source>
        <dbReference type="SMART" id="SM00829"/>
    </source>
</evidence>
<keyword evidence="4" id="KW-1185">Reference proteome</keyword>
<dbReference type="eggNOG" id="KOG1198">
    <property type="taxonomic scope" value="Eukaryota"/>
</dbReference>
<dbReference type="SUPFAM" id="SSF51735">
    <property type="entry name" value="NAD(P)-binding Rossmann-fold domains"/>
    <property type="match status" value="1"/>
</dbReference>
<dbReference type="KEGG" id="pfy:PFICI_09695"/>
<dbReference type="CDD" id="cd08267">
    <property type="entry name" value="MDR1"/>
    <property type="match status" value="1"/>
</dbReference>
<dbReference type="InterPro" id="IPR013154">
    <property type="entry name" value="ADH-like_N"/>
</dbReference>
<sequence>MKGWTFTHGGYPQALQESDLPEDTSPLKPTQVRVKVKAASVNPIDAQLMGFPLLGSLPNFVLPANKGVGEDFSGVVEQAGAKSGFKPGDAVFGIVYFFPSGSLTETITVDTNSPGKSIVLHKPIDWSFEEAAAVPLVWLTAQTTIDAVGPWMKNKKLAVLGGSSSCGMYVSYIAKQRGWKVIASCSGAKADFARSMGADEIIDYTTTSVPEKIKEFGPDAIIDCVGGPDCVQLAKRYVTVVGDKTSTDRLGMGGRYTYMFNPQMFGRAVMGRIGFGSSYTCINLVYKDSYLKEALDLPKDKIIIDSTFDFSQVREAFERLNTGRVKGKVIVRVSP</sequence>
<dbReference type="STRING" id="1229662.W3WUT1"/>
<dbReference type="Pfam" id="PF08240">
    <property type="entry name" value="ADH_N"/>
    <property type="match status" value="1"/>
</dbReference>
<feature type="domain" description="Enoyl reductase (ER)" evidence="2">
    <location>
        <begin position="10"/>
        <end position="331"/>
    </location>
</feature>
<organism evidence="3 4">
    <name type="scientific">Pestalotiopsis fici (strain W106-1 / CGMCC3.15140)</name>
    <dbReference type="NCBI Taxonomy" id="1229662"/>
    <lineage>
        <taxon>Eukaryota</taxon>
        <taxon>Fungi</taxon>
        <taxon>Dikarya</taxon>
        <taxon>Ascomycota</taxon>
        <taxon>Pezizomycotina</taxon>
        <taxon>Sordariomycetes</taxon>
        <taxon>Xylariomycetidae</taxon>
        <taxon>Amphisphaeriales</taxon>
        <taxon>Sporocadaceae</taxon>
        <taxon>Pestalotiopsis</taxon>
    </lineage>
</organism>
<dbReference type="HOGENOM" id="CLU_026673_3_3_1"/>
<dbReference type="OrthoDB" id="3509362at2759"/>
<dbReference type="SMART" id="SM00829">
    <property type="entry name" value="PKS_ER"/>
    <property type="match status" value="1"/>
</dbReference>
<proteinExistence type="predicted"/>
<dbReference type="GeneID" id="19274708"/>
<name>W3WUT1_PESFW</name>
<dbReference type="Pfam" id="PF13602">
    <property type="entry name" value="ADH_zinc_N_2"/>
    <property type="match status" value="1"/>
</dbReference>
<feature type="region of interest" description="Disordered" evidence="1">
    <location>
        <begin position="1"/>
        <end position="27"/>
    </location>
</feature>
<evidence type="ECO:0000313" key="3">
    <source>
        <dbReference type="EMBL" id="ETS77633.1"/>
    </source>
</evidence>
<dbReference type="RefSeq" id="XP_007836467.1">
    <property type="nucleotide sequence ID" value="XM_007838276.1"/>
</dbReference>
<dbReference type="SUPFAM" id="SSF50129">
    <property type="entry name" value="GroES-like"/>
    <property type="match status" value="1"/>
</dbReference>
<dbReference type="Gene3D" id="3.90.180.10">
    <property type="entry name" value="Medium-chain alcohol dehydrogenases, catalytic domain"/>
    <property type="match status" value="1"/>
</dbReference>
<dbReference type="AlphaFoldDB" id="W3WUT1"/>
<evidence type="ECO:0000313" key="4">
    <source>
        <dbReference type="Proteomes" id="UP000030651"/>
    </source>
</evidence>
<accession>W3WUT1</accession>
<reference evidence="4" key="1">
    <citation type="journal article" date="2015" name="BMC Genomics">
        <title>Genomic and transcriptomic analysis of the endophytic fungus Pestalotiopsis fici reveals its lifestyle and high potential for synthesis of natural products.</title>
        <authorList>
            <person name="Wang X."/>
            <person name="Zhang X."/>
            <person name="Liu L."/>
            <person name="Xiang M."/>
            <person name="Wang W."/>
            <person name="Sun X."/>
            <person name="Che Y."/>
            <person name="Guo L."/>
            <person name="Liu G."/>
            <person name="Guo L."/>
            <person name="Wang C."/>
            <person name="Yin W.B."/>
            <person name="Stadler M."/>
            <person name="Zhang X."/>
            <person name="Liu X."/>
        </authorList>
    </citation>
    <scope>NUCLEOTIDE SEQUENCE [LARGE SCALE GENOMIC DNA]</scope>
    <source>
        <strain evidence="4">W106-1 / CGMCC3.15140</strain>
    </source>
</reference>
<dbReference type="InParanoid" id="W3WUT1"/>
<protein>
    <recommendedName>
        <fullName evidence="2">Enoyl reductase (ER) domain-containing protein</fullName>
    </recommendedName>
</protein>
<dbReference type="Gene3D" id="3.40.50.720">
    <property type="entry name" value="NAD(P)-binding Rossmann-like Domain"/>
    <property type="match status" value="1"/>
</dbReference>
<gene>
    <name evidence="3" type="ORF">PFICI_09695</name>
</gene>
<dbReference type="InterPro" id="IPR020843">
    <property type="entry name" value="ER"/>
</dbReference>